<dbReference type="EMBL" id="OV725077">
    <property type="protein sequence ID" value="CAH1388378.1"/>
    <property type="molecule type" value="Genomic_DNA"/>
</dbReference>
<evidence type="ECO:0000313" key="5">
    <source>
        <dbReference type="Proteomes" id="UP001152798"/>
    </source>
</evidence>
<feature type="coiled-coil region" evidence="1">
    <location>
        <begin position="165"/>
        <end position="192"/>
    </location>
</feature>
<feature type="compositionally biased region" description="Basic and acidic residues" evidence="2">
    <location>
        <begin position="354"/>
        <end position="369"/>
    </location>
</feature>
<keyword evidence="3" id="KW-1133">Transmembrane helix</keyword>
<feature type="coiled-coil region" evidence="1">
    <location>
        <begin position="312"/>
        <end position="342"/>
    </location>
</feature>
<reference evidence="4" key="1">
    <citation type="submission" date="2022-01" db="EMBL/GenBank/DDBJ databases">
        <authorList>
            <person name="King R."/>
        </authorList>
    </citation>
    <scope>NUCLEOTIDE SEQUENCE</scope>
</reference>
<evidence type="ECO:0000256" key="1">
    <source>
        <dbReference type="SAM" id="Coils"/>
    </source>
</evidence>
<evidence type="ECO:0000256" key="2">
    <source>
        <dbReference type="SAM" id="MobiDB-lite"/>
    </source>
</evidence>
<keyword evidence="1" id="KW-0175">Coiled coil</keyword>
<feature type="coiled-coil region" evidence="1">
    <location>
        <begin position="221"/>
        <end position="269"/>
    </location>
</feature>
<dbReference type="AlphaFoldDB" id="A0A9P0GWA4"/>
<feature type="transmembrane region" description="Helical" evidence="3">
    <location>
        <begin position="709"/>
        <end position="731"/>
    </location>
</feature>
<evidence type="ECO:0000256" key="3">
    <source>
        <dbReference type="SAM" id="Phobius"/>
    </source>
</evidence>
<evidence type="ECO:0000313" key="4">
    <source>
        <dbReference type="EMBL" id="CAH1388378.1"/>
    </source>
</evidence>
<keyword evidence="3" id="KW-0472">Membrane</keyword>
<name>A0A9P0GWA4_NEZVI</name>
<dbReference type="OrthoDB" id="6616859at2759"/>
<organism evidence="4 5">
    <name type="scientific">Nezara viridula</name>
    <name type="common">Southern green stink bug</name>
    <name type="synonym">Cimex viridulus</name>
    <dbReference type="NCBI Taxonomy" id="85310"/>
    <lineage>
        <taxon>Eukaryota</taxon>
        <taxon>Metazoa</taxon>
        <taxon>Ecdysozoa</taxon>
        <taxon>Arthropoda</taxon>
        <taxon>Hexapoda</taxon>
        <taxon>Insecta</taxon>
        <taxon>Pterygota</taxon>
        <taxon>Neoptera</taxon>
        <taxon>Paraneoptera</taxon>
        <taxon>Hemiptera</taxon>
        <taxon>Heteroptera</taxon>
        <taxon>Panheteroptera</taxon>
        <taxon>Pentatomomorpha</taxon>
        <taxon>Pentatomoidea</taxon>
        <taxon>Pentatomidae</taxon>
        <taxon>Pentatominae</taxon>
        <taxon>Nezara</taxon>
    </lineage>
</organism>
<keyword evidence="5" id="KW-1185">Reference proteome</keyword>
<accession>A0A9P0GWA4</accession>
<dbReference type="Proteomes" id="UP001152798">
    <property type="component" value="Chromosome 1"/>
</dbReference>
<feature type="region of interest" description="Disordered" evidence="2">
    <location>
        <begin position="350"/>
        <end position="372"/>
    </location>
</feature>
<keyword evidence="3" id="KW-0812">Transmembrane</keyword>
<feature type="transmembrane region" description="Helical" evidence="3">
    <location>
        <begin position="683"/>
        <end position="702"/>
    </location>
</feature>
<protein>
    <submittedName>
        <fullName evidence="4">Uncharacterized protein</fullName>
    </submittedName>
</protein>
<proteinExistence type="predicted"/>
<gene>
    <name evidence="4" type="ORF">NEZAVI_LOCUS19</name>
</gene>
<sequence length="756" mass="86990">MESDLSTLCTELDNIFLECPTDKSGCAEVQCLIDAFVNKYGSDKPQLRSIISEKLDAQGFNPSISRSCFKRMIMEWIVSFNPDVPVAHYTESSTTVDRDVFEYDASSYAHSTPLGRFNQRARKIPQKKLSYSPALGFMSETSIENQVSPCHEELRSFRTATKAHNSSLENSLVKAEQKIFALEEELKKLKVHSRKDSERLREEINQYKHFEKLYAGSVNKIEKYAETLNNLTKEYNRLKNSKEDLFKEYSNLEIEHHRLQNEIDAKNISIRALETWKRVQTEELVVLNDSKSLLESEVYKLKDDLKSRSENEESLLMRIGELQSEKQKLQTELNEVMNVENLKLVTSSPFGKSLSHEDQYSDRSEENRESGISVRSELIDSLGFSSCIDETLHLPYLSVLNRTDIVSFACGATAMDLLGERSQSIDQEIQTEQITENRLELIEKEMQTEIIDEKPRVLQIEKEIQTDPICETRVPTFDKEMQTDVIRTRRFNQNDKGVQIELIKEKSSKQTQKGVQTDQIIETRILKVEKDSQTEVVCETSLLRNSPENVGVNTFQWSFMDNTLDCLTPTKMEIDDSLEEFHRSIASFAHRGRTGYDGYDLTSDNNGRPNSASSFNIDNESICSSSSERSLPAYEIMPVLRKPNMSTPRLRIRRLESRRLSCLDVYNKPLTICRSNTYQKMTFTQRLSTVVAGMFSILAPGLRICMKTLVWLVTASMLFFTMVILILIVSWKHDGIPRQYFWPYIVLKYPKGPPPV</sequence>